<proteinExistence type="predicted"/>
<sequence length="186" mass="20768">MSSYYEKIDGMSCDRGIVDACREAVKGEGDGRVSVEDAKLVFQKVADGGRETETERWTVRYCLAEFNFTEAARKWLVASCKDVVQEAEDEEPAVKKRRLVGGAYYETVDGVGCDRGIVDACREAVDGAGDGRISVDDAKKVFDKVADGGKATQCERWTLRYCMTEFNWTDAAHDWFVEAMKTVKDK</sequence>
<accession>A0A7S1A3Z0</accession>
<protein>
    <submittedName>
        <fullName evidence="1">Uncharacterized protein</fullName>
    </submittedName>
</protein>
<reference evidence="1" key="1">
    <citation type="submission" date="2021-01" db="EMBL/GenBank/DDBJ databases">
        <authorList>
            <person name="Corre E."/>
            <person name="Pelletier E."/>
            <person name="Niang G."/>
            <person name="Scheremetjew M."/>
            <person name="Finn R."/>
            <person name="Kale V."/>
            <person name="Holt S."/>
            <person name="Cochrane G."/>
            <person name="Meng A."/>
            <person name="Brown T."/>
            <person name="Cohen L."/>
        </authorList>
    </citation>
    <scope>NUCLEOTIDE SEQUENCE</scope>
</reference>
<evidence type="ECO:0000313" key="1">
    <source>
        <dbReference type="EMBL" id="CAD8841978.1"/>
    </source>
</evidence>
<dbReference type="EMBL" id="HBFQ01023273">
    <property type="protein sequence ID" value="CAD8841978.1"/>
    <property type="molecule type" value="Transcribed_RNA"/>
</dbReference>
<name>A0A7S1A3Z0_NOCSC</name>
<gene>
    <name evidence="1" type="ORF">NSCI0253_LOCUS16326</name>
</gene>
<dbReference type="AlphaFoldDB" id="A0A7S1A3Z0"/>
<organism evidence="1">
    <name type="scientific">Noctiluca scintillans</name>
    <name type="common">Sea sparkle</name>
    <name type="synonym">Red tide dinoflagellate</name>
    <dbReference type="NCBI Taxonomy" id="2966"/>
    <lineage>
        <taxon>Eukaryota</taxon>
        <taxon>Sar</taxon>
        <taxon>Alveolata</taxon>
        <taxon>Dinophyceae</taxon>
        <taxon>Noctilucales</taxon>
        <taxon>Noctilucaceae</taxon>
        <taxon>Noctiluca</taxon>
    </lineage>
</organism>